<dbReference type="AlphaFoldDB" id="A0A1H6FNA9"/>
<dbReference type="EMBL" id="FNWL01000001">
    <property type="protein sequence ID" value="SEH12387.1"/>
    <property type="molecule type" value="Genomic_DNA"/>
</dbReference>
<evidence type="ECO:0000259" key="1">
    <source>
        <dbReference type="Pfam" id="PF08241"/>
    </source>
</evidence>
<dbReference type="GO" id="GO:0008757">
    <property type="term" value="F:S-adenosylmethionine-dependent methyltransferase activity"/>
    <property type="evidence" value="ECO:0007669"/>
    <property type="project" value="InterPro"/>
</dbReference>
<proteinExistence type="predicted"/>
<dbReference type="Pfam" id="PF08241">
    <property type="entry name" value="Methyltransf_11"/>
    <property type="match status" value="1"/>
</dbReference>
<protein>
    <submittedName>
        <fullName evidence="2">Ubiquinone/menaquinone biosynthesis C-methylase UbiE</fullName>
    </submittedName>
</protein>
<accession>A0A1H6FNA9</accession>
<dbReference type="RefSeq" id="WP_090505334.1">
    <property type="nucleotide sequence ID" value="NZ_FNWL01000001.1"/>
</dbReference>
<keyword evidence="2" id="KW-0808">Transferase</keyword>
<dbReference type="SUPFAM" id="SSF53335">
    <property type="entry name" value="S-adenosyl-L-methionine-dependent methyltransferases"/>
    <property type="match status" value="1"/>
</dbReference>
<feature type="domain" description="Methyltransferase type 11" evidence="1">
    <location>
        <begin position="47"/>
        <end position="149"/>
    </location>
</feature>
<dbReference type="PANTHER" id="PTHR43591:SF110">
    <property type="entry name" value="RHODANESE DOMAIN-CONTAINING PROTEIN"/>
    <property type="match status" value="1"/>
</dbReference>
<keyword evidence="2" id="KW-0830">Ubiquinone</keyword>
<sequence length="259" mass="29200">MNDLEVADYFDANTNAYRNERTVDAVESWPLVDERLEDAASEGDRLLEIGCGDGLFLEYVLEHTDIEEGYGMDISAEMLPDDERYRGRYLQASATKLPLPFAPESFDFVVMGDVLHHLVGPTRADSKRRAQIALLEATTLLKEGGHLIVKDIYYESPVGPKTLTSQGIFYGLKHATRLAEAVDEEVVPGLLVSFYTRGEFHEMVRQAGTTIVQEEVDVKEQSTLSRRVLVGESACIRLYARKNRRNVIDNERSENVDRP</sequence>
<dbReference type="CDD" id="cd02440">
    <property type="entry name" value="AdoMet_MTases"/>
    <property type="match status" value="1"/>
</dbReference>
<keyword evidence="2" id="KW-0489">Methyltransferase</keyword>
<reference evidence="3" key="1">
    <citation type="submission" date="2016-10" db="EMBL/GenBank/DDBJ databases">
        <authorList>
            <person name="Varghese N."/>
            <person name="Submissions S."/>
        </authorList>
    </citation>
    <scope>NUCLEOTIDE SEQUENCE [LARGE SCALE GENOMIC DNA]</scope>
    <source>
        <strain evidence="3">CGMCC 1.8981</strain>
    </source>
</reference>
<evidence type="ECO:0000313" key="3">
    <source>
        <dbReference type="Proteomes" id="UP000199112"/>
    </source>
</evidence>
<dbReference type="Gene3D" id="3.40.50.150">
    <property type="entry name" value="Vaccinia Virus protein VP39"/>
    <property type="match status" value="1"/>
</dbReference>
<organism evidence="2 3">
    <name type="scientific">Natronorubrum sediminis</name>
    <dbReference type="NCBI Taxonomy" id="640943"/>
    <lineage>
        <taxon>Archaea</taxon>
        <taxon>Methanobacteriati</taxon>
        <taxon>Methanobacteriota</taxon>
        <taxon>Stenosarchaea group</taxon>
        <taxon>Halobacteria</taxon>
        <taxon>Halobacteriales</taxon>
        <taxon>Natrialbaceae</taxon>
        <taxon>Natronorubrum</taxon>
    </lineage>
</organism>
<dbReference type="OrthoDB" id="11691at2157"/>
<dbReference type="InterPro" id="IPR029063">
    <property type="entry name" value="SAM-dependent_MTases_sf"/>
</dbReference>
<evidence type="ECO:0000313" key="2">
    <source>
        <dbReference type="EMBL" id="SEH12387.1"/>
    </source>
</evidence>
<dbReference type="InterPro" id="IPR013216">
    <property type="entry name" value="Methyltransf_11"/>
</dbReference>
<name>A0A1H6FNA9_9EURY</name>
<gene>
    <name evidence="2" type="ORF">SAMN04487967_0786</name>
</gene>
<dbReference type="GO" id="GO:0032259">
    <property type="term" value="P:methylation"/>
    <property type="evidence" value="ECO:0007669"/>
    <property type="project" value="UniProtKB-KW"/>
</dbReference>
<keyword evidence="3" id="KW-1185">Reference proteome</keyword>
<dbReference type="Proteomes" id="UP000199112">
    <property type="component" value="Unassembled WGS sequence"/>
</dbReference>
<dbReference type="PANTHER" id="PTHR43591">
    <property type="entry name" value="METHYLTRANSFERASE"/>
    <property type="match status" value="1"/>
</dbReference>